<evidence type="ECO:0000313" key="2">
    <source>
        <dbReference type="EMBL" id="GFZ80175.1"/>
    </source>
</evidence>
<accession>A0A916VJT6</accession>
<organism evidence="2 3">
    <name type="scientific">Pseudohongiella nitratireducens</name>
    <dbReference type="NCBI Taxonomy" id="1768907"/>
    <lineage>
        <taxon>Bacteria</taxon>
        <taxon>Pseudomonadati</taxon>
        <taxon>Pseudomonadota</taxon>
        <taxon>Gammaproteobacteria</taxon>
        <taxon>Pseudomonadales</taxon>
        <taxon>Pseudohongiellaceae</taxon>
        <taxon>Pseudohongiella</taxon>
    </lineage>
</organism>
<dbReference type="RefSeq" id="WP_068810120.1">
    <property type="nucleotide sequence ID" value="NZ_BMIY01000010.1"/>
</dbReference>
<gene>
    <name evidence="2" type="ORF">GCM10011403_24180</name>
</gene>
<reference evidence="2" key="1">
    <citation type="journal article" date="2014" name="Int. J. Syst. Evol. Microbiol.">
        <title>Complete genome sequence of Corynebacterium casei LMG S-19264T (=DSM 44701T), isolated from a smear-ripened cheese.</title>
        <authorList>
            <consortium name="US DOE Joint Genome Institute (JGI-PGF)"/>
            <person name="Walter F."/>
            <person name="Albersmeier A."/>
            <person name="Kalinowski J."/>
            <person name="Ruckert C."/>
        </authorList>
    </citation>
    <scope>NUCLEOTIDE SEQUENCE</scope>
    <source>
        <strain evidence="2">CGMCC 1.15425</strain>
    </source>
</reference>
<sequence length="227" mass="25744">MYTLHIANKNYSSWSLRPWVLMKALNIPFQEIMHPFGEGSNWGEFRKFSPTGLVPCLVDGDRCVWDSLGIMEYLAERHAGVWPESDDARAWARCAAAEMHSGFSVLRDVCPMNCGVMVAMTTRPAGLDNNLERLEELWSQGLSRFSGPFLGGKQFTAVDAFYVPVAFRARTFQLQLSQQSQAYVNELLSLDAVKTWEKSALNETWRESGHEADTVRFGKILEDNRIK</sequence>
<dbReference type="InterPro" id="IPR036282">
    <property type="entry name" value="Glutathione-S-Trfase_C_sf"/>
</dbReference>
<comment type="caution">
    <text evidence="2">The sequence shown here is derived from an EMBL/GenBank/DDBJ whole genome shotgun (WGS) entry which is preliminary data.</text>
</comment>
<evidence type="ECO:0000259" key="1">
    <source>
        <dbReference type="PROSITE" id="PS50404"/>
    </source>
</evidence>
<dbReference type="Pfam" id="PF13410">
    <property type="entry name" value="GST_C_2"/>
    <property type="match status" value="1"/>
</dbReference>
<name>A0A916VJT6_9GAMM</name>
<keyword evidence="3" id="KW-1185">Reference proteome</keyword>
<dbReference type="Pfam" id="PF13409">
    <property type="entry name" value="GST_N_2"/>
    <property type="match status" value="1"/>
</dbReference>
<dbReference type="SUPFAM" id="SSF47616">
    <property type="entry name" value="GST C-terminal domain-like"/>
    <property type="match status" value="1"/>
</dbReference>
<dbReference type="PANTHER" id="PTHR42673">
    <property type="entry name" value="MALEYLACETOACETATE ISOMERASE"/>
    <property type="match status" value="1"/>
</dbReference>
<dbReference type="EMBL" id="BMIY01000010">
    <property type="protein sequence ID" value="GFZ80175.1"/>
    <property type="molecule type" value="Genomic_DNA"/>
</dbReference>
<dbReference type="Proteomes" id="UP000627715">
    <property type="component" value="Unassembled WGS sequence"/>
</dbReference>
<dbReference type="AlphaFoldDB" id="A0A916VJT6"/>
<dbReference type="InterPro" id="IPR004045">
    <property type="entry name" value="Glutathione_S-Trfase_N"/>
</dbReference>
<dbReference type="GO" id="GO:0006559">
    <property type="term" value="P:L-phenylalanine catabolic process"/>
    <property type="evidence" value="ECO:0007669"/>
    <property type="project" value="TreeGrafter"/>
</dbReference>
<dbReference type="PANTHER" id="PTHR42673:SF4">
    <property type="entry name" value="MALEYLACETOACETATE ISOMERASE"/>
    <property type="match status" value="1"/>
</dbReference>
<proteinExistence type="predicted"/>
<dbReference type="InterPro" id="IPR040079">
    <property type="entry name" value="Glutathione_S-Trfase"/>
</dbReference>
<protein>
    <submittedName>
        <fullName evidence="2">Glutathione S-transferase</fullName>
    </submittedName>
</protein>
<feature type="domain" description="GST N-terminal" evidence="1">
    <location>
        <begin position="2"/>
        <end position="82"/>
    </location>
</feature>
<dbReference type="SFLD" id="SFLDS00019">
    <property type="entry name" value="Glutathione_Transferase_(cytos"/>
    <property type="match status" value="1"/>
</dbReference>
<dbReference type="Gene3D" id="3.40.30.10">
    <property type="entry name" value="Glutaredoxin"/>
    <property type="match status" value="1"/>
</dbReference>
<dbReference type="CDD" id="cd03043">
    <property type="entry name" value="GST_N_1"/>
    <property type="match status" value="1"/>
</dbReference>
<dbReference type="GO" id="GO:0004364">
    <property type="term" value="F:glutathione transferase activity"/>
    <property type="evidence" value="ECO:0007669"/>
    <property type="project" value="TreeGrafter"/>
</dbReference>
<dbReference type="GO" id="GO:0006749">
    <property type="term" value="P:glutathione metabolic process"/>
    <property type="evidence" value="ECO:0007669"/>
    <property type="project" value="TreeGrafter"/>
</dbReference>
<dbReference type="SUPFAM" id="SSF52833">
    <property type="entry name" value="Thioredoxin-like"/>
    <property type="match status" value="1"/>
</dbReference>
<dbReference type="InterPro" id="IPR036249">
    <property type="entry name" value="Thioredoxin-like_sf"/>
</dbReference>
<reference evidence="2" key="2">
    <citation type="submission" date="2020-09" db="EMBL/GenBank/DDBJ databases">
        <authorList>
            <person name="Sun Q."/>
            <person name="Zhou Y."/>
        </authorList>
    </citation>
    <scope>NUCLEOTIDE SEQUENCE</scope>
    <source>
        <strain evidence="2">CGMCC 1.15425</strain>
    </source>
</reference>
<dbReference type="GO" id="GO:0016034">
    <property type="term" value="F:maleylacetoacetate isomerase activity"/>
    <property type="evidence" value="ECO:0007669"/>
    <property type="project" value="TreeGrafter"/>
</dbReference>
<dbReference type="OrthoDB" id="9799538at2"/>
<dbReference type="PROSITE" id="PS50404">
    <property type="entry name" value="GST_NTER"/>
    <property type="match status" value="1"/>
</dbReference>
<dbReference type="Gene3D" id="1.20.1050.10">
    <property type="match status" value="1"/>
</dbReference>
<evidence type="ECO:0000313" key="3">
    <source>
        <dbReference type="Proteomes" id="UP000627715"/>
    </source>
</evidence>